<organism evidence="1 2">
    <name type="scientific">Litoreibacter albidus</name>
    <dbReference type="NCBI Taxonomy" id="670155"/>
    <lineage>
        <taxon>Bacteria</taxon>
        <taxon>Pseudomonadati</taxon>
        <taxon>Pseudomonadota</taxon>
        <taxon>Alphaproteobacteria</taxon>
        <taxon>Rhodobacterales</taxon>
        <taxon>Roseobacteraceae</taxon>
        <taxon>Litoreibacter</taxon>
    </lineage>
</organism>
<dbReference type="AlphaFoldDB" id="A0A1H2TGG6"/>
<keyword evidence="2" id="KW-1185">Reference proteome</keyword>
<dbReference type="OrthoDB" id="8718152at2"/>
<proteinExistence type="predicted"/>
<sequence length="136" mass="15104">MNLLLEFRGPHPTYGTDISLFRETIAAVIAWQRPQHVSMAWPVYRDEHHPLDKQRSGIGWLGWVPFDLAPSQVPEAAVCEPMAGGTFLASQLDFWFAAGPNKDADAIARAQALDLRLNALGVLPTTVELQRGDWGR</sequence>
<accession>A0A1H2TGG6</accession>
<reference evidence="2" key="1">
    <citation type="submission" date="2016-10" db="EMBL/GenBank/DDBJ databases">
        <authorList>
            <person name="Varghese N."/>
            <person name="Submissions S."/>
        </authorList>
    </citation>
    <scope>NUCLEOTIDE SEQUENCE [LARGE SCALE GENOMIC DNA]</scope>
    <source>
        <strain evidence="2">DSM 26922</strain>
    </source>
</reference>
<dbReference type="EMBL" id="FNOI01000001">
    <property type="protein sequence ID" value="SDW43063.1"/>
    <property type="molecule type" value="Genomic_DNA"/>
</dbReference>
<dbReference type="Proteomes" id="UP000199441">
    <property type="component" value="Unassembled WGS sequence"/>
</dbReference>
<evidence type="ECO:0000313" key="2">
    <source>
        <dbReference type="Proteomes" id="UP000199441"/>
    </source>
</evidence>
<dbReference type="RefSeq" id="WP_089945472.1">
    <property type="nucleotide sequence ID" value="NZ_FNOI01000001.1"/>
</dbReference>
<name>A0A1H2TGG6_9RHOB</name>
<protein>
    <submittedName>
        <fullName evidence="1">Uncharacterized protein</fullName>
    </submittedName>
</protein>
<gene>
    <name evidence="1" type="ORF">SAMN04488001_1161</name>
</gene>
<evidence type="ECO:0000313" key="1">
    <source>
        <dbReference type="EMBL" id="SDW43063.1"/>
    </source>
</evidence>